<gene>
    <name evidence="16" type="ORF">NXF25_020943</name>
</gene>
<name>A0AAW1B6U5_CROAD</name>
<dbReference type="GO" id="GO:0004674">
    <property type="term" value="F:protein serine/threonine kinase activity"/>
    <property type="evidence" value="ECO:0007669"/>
    <property type="project" value="UniProtKB-KW"/>
</dbReference>
<comment type="catalytic activity">
    <reaction evidence="10">
        <text>L-seryl-[protein] + ATP = O-phospho-L-seryl-[protein] + ADP + H(+)</text>
        <dbReference type="Rhea" id="RHEA:17989"/>
        <dbReference type="Rhea" id="RHEA-COMP:9863"/>
        <dbReference type="Rhea" id="RHEA-COMP:11604"/>
        <dbReference type="ChEBI" id="CHEBI:15378"/>
        <dbReference type="ChEBI" id="CHEBI:29999"/>
        <dbReference type="ChEBI" id="CHEBI:30616"/>
        <dbReference type="ChEBI" id="CHEBI:83421"/>
        <dbReference type="ChEBI" id="CHEBI:456216"/>
        <dbReference type="EC" id="2.7.11.1"/>
    </reaction>
</comment>
<evidence type="ECO:0000313" key="17">
    <source>
        <dbReference type="Proteomes" id="UP001474421"/>
    </source>
</evidence>
<comment type="catalytic activity">
    <reaction evidence="9">
        <text>L-threonyl-[protein] + ATP = O-phospho-L-threonyl-[protein] + ADP + H(+)</text>
        <dbReference type="Rhea" id="RHEA:46608"/>
        <dbReference type="Rhea" id="RHEA-COMP:11060"/>
        <dbReference type="Rhea" id="RHEA-COMP:11605"/>
        <dbReference type="ChEBI" id="CHEBI:15378"/>
        <dbReference type="ChEBI" id="CHEBI:30013"/>
        <dbReference type="ChEBI" id="CHEBI:30616"/>
        <dbReference type="ChEBI" id="CHEBI:61977"/>
        <dbReference type="ChEBI" id="CHEBI:456216"/>
        <dbReference type="EC" id="2.7.11.1"/>
    </reaction>
</comment>
<feature type="region of interest" description="Disordered" evidence="13">
    <location>
        <begin position="1297"/>
        <end position="1412"/>
    </location>
</feature>
<dbReference type="GO" id="GO:0005737">
    <property type="term" value="C:cytoplasm"/>
    <property type="evidence" value="ECO:0007669"/>
    <property type="project" value="TreeGrafter"/>
</dbReference>
<feature type="region of interest" description="Disordered" evidence="13">
    <location>
        <begin position="287"/>
        <end position="311"/>
    </location>
</feature>
<dbReference type="FunFam" id="3.30.200.20:FF:000029">
    <property type="entry name" value="Serine/threonine-protein kinase TAO2, putative"/>
    <property type="match status" value="1"/>
</dbReference>
<dbReference type="Gene3D" id="1.10.510.10">
    <property type="entry name" value="Transferase(Phosphotransferase) domain 1"/>
    <property type="match status" value="1"/>
</dbReference>
<feature type="binding site" evidence="11">
    <location>
        <position position="453"/>
    </location>
    <ligand>
        <name>ATP</name>
        <dbReference type="ChEBI" id="CHEBI:30616"/>
    </ligand>
</feature>
<organism evidence="16 17">
    <name type="scientific">Crotalus adamanteus</name>
    <name type="common">Eastern diamondback rattlesnake</name>
    <dbReference type="NCBI Taxonomy" id="8729"/>
    <lineage>
        <taxon>Eukaryota</taxon>
        <taxon>Metazoa</taxon>
        <taxon>Chordata</taxon>
        <taxon>Craniata</taxon>
        <taxon>Vertebrata</taxon>
        <taxon>Euteleostomi</taxon>
        <taxon>Lepidosauria</taxon>
        <taxon>Squamata</taxon>
        <taxon>Bifurcata</taxon>
        <taxon>Unidentata</taxon>
        <taxon>Episquamata</taxon>
        <taxon>Toxicofera</taxon>
        <taxon>Serpentes</taxon>
        <taxon>Colubroidea</taxon>
        <taxon>Viperidae</taxon>
        <taxon>Crotalinae</taxon>
        <taxon>Crotalus</taxon>
    </lineage>
</organism>
<keyword evidence="4" id="KW-0808">Transferase</keyword>
<keyword evidence="14" id="KW-1133">Transmembrane helix</keyword>
<dbReference type="EMBL" id="JAOTOJ010000008">
    <property type="protein sequence ID" value="KAK9397582.1"/>
    <property type="molecule type" value="Genomic_DNA"/>
</dbReference>
<dbReference type="InterPro" id="IPR011009">
    <property type="entry name" value="Kinase-like_dom_sf"/>
</dbReference>
<evidence type="ECO:0000256" key="3">
    <source>
        <dbReference type="ARBA" id="ARBA00022527"/>
    </source>
</evidence>
<feature type="compositionally biased region" description="Basic and acidic residues" evidence="13">
    <location>
        <begin position="296"/>
        <end position="310"/>
    </location>
</feature>
<protein>
    <recommendedName>
        <fullName evidence="2">non-specific serine/threonine protein kinase</fullName>
        <ecNumber evidence="2">2.7.11.1</ecNumber>
    </recommendedName>
</protein>
<evidence type="ECO:0000259" key="15">
    <source>
        <dbReference type="PROSITE" id="PS50011"/>
    </source>
</evidence>
<feature type="coiled-coil region" evidence="12">
    <location>
        <begin position="945"/>
        <end position="972"/>
    </location>
</feature>
<evidence type="ECO:0000256" key="9">
    <source>
        <dbReference type="ARBA" id="ARBA00047899"/>
    </source>
</evidence>
<sequence length="1412" mass="161037">MRRKVPQLRFGGKKERGRGLTMVIYSLLASLRICLERHPPLVSFFFCLLSLAVAFVGFALYIQSHDIHNPDVKEDWDSLLKSLAHLMFCITNKIQGNVTSSPSTAEPLTTISIMVGLTFDLHNGTDLPNDAHLGLTISGTKLGLRGPDAQKSIHLLAVITNSLSRENCLRITAPSSLLPKTRKPPKCVIGEQSMTLAMPGICYQSRYQTNPALSSMLNQFMSKLAATFDRHSGLVPSPLSLQRPRVHSLDTPQVQPKNSLFLTEGGLDAKPSHCLEFDIYASVRASDLTSPPSCGQERKRPVRHGPESRRFHGLPPLTHRACALFFGAPFPPRMRLTFSLPWFRSCSCLGRHLGFGDNWRVGKEEVVGGTLPTPNILELEPQGEEYLGSCGDLQENSNSDVQPHPRPPCRLMPGLADDPEKLFVDLREIGHGSFGAVYFARDIRNNEVVAIKKMSYSGKQSNEKWQDIIKEVKFLQKLRHPNTIEYKGCYLREHTAWLVMEYCLGSASDLLEVHKKPLQEVEIAAITHGALQGLAYLHSHNMIHRDVKAGNILLTEPGQVKLGDFGSASIIAPANSFVGTPYWMAPEVILAMDEGQYDGKVDVWSLGITCIELAERKPPLFNMNAMSALYHIAQNDSPLLQSSHWSEYFRNFVDSCLQKIPQDRPTSDVLLKHRFLLRERPQTVIMDLIQRTKDAVRELDNLQYRKMKKILFQEAQNGPNAEAPEEEEEVEQFLHRTGTINSMESSHSVPSMSISASSQSSSVNSLADASDDDDGAEIAMMQEGEHTVTSNSSVIHRLPGHDNLYDDPYQPEMEPQSSSSAARRRAYCRNRDHFATIRTASLVTRQIQEHEQDSALRDQMSGYKRMRRQHQKQLLALENKLRAELDEHQLRLDKELEAHRNNFSAEAEKLAKKHQAIFEKEAKAALAEEKKFQQHILGQQKKELGNLLESQKRQYKLRKEQLKEELQENQSTPKREKQEWLLRQKENMQHYQAEEEANLLRRQRQYFELQCRQYKRKMLLARHNLDQDLLREELNKKQTQKDLECAMLLRQHESTQELEFRHLHTVQRTRTELTRLQHQTELSNQLEYNKRREQELRQKHAMEVRQQPKSLKSKELQIKKQFQDTCKIQTRQYKALRNHLLETTPKSEHKGILKRLKDEQTRKLAILAEQYDHSINEMLSTQALRLDETQEAEYQVLRMQLQQELELLNAYQSKIKIHTEAQHEREIKELEQRVSIRRALLEQRIEEEMLALQNERSDRIRSLLERQAREIEAFDSESMRLGFSNMALTGIPAEAFNQGYTAPPQPWPSRPVPRSGSHWSHGVQNTAGAPHAWRQPPMLAPPPSAWLHPPSSSPSSSSSSSSAPSGRSNVVMLRNSPQPLRRTASGGQSDQGISRSASVTSHILNGSHFSYS</sequence>
<feature type="compositionally biased region" description="Low complexity" evidence="13">
    <location>
        <begin position="1345"/>
        <end position="1365"/>
    </location>
</feature>
<feature type="compositionally biased region" description="Polar residues" evidence="13">
    <location>
        <begin position="1385"/>
        <end position="1412"/>
    </location>
</feature>
<keyword evidence="3" id="KW-0723">Serine/threonine-protein kinase</keyword>
<dbReference type="FunFam" id="1.10.510.10:FF:000030">
    <property type="entry name" value="Serine/threonine-protein kinase TAO2, putative"/>
    <property type="match status" value="1"/>
</dbReference>
<dbReference type="GO" id="GO:0005524">
    <property type="term" value="F:ATP binding"/>
    <property type="evidence" value="ECO:0007669"/>
    <property type="project" value="UniProtKB-UniRule"/>
</dbReference>
<dbReference type="InterPro" id="IPR000719">
    <property type="entry name" value="Prot_kinase_dom"/>
</dbReference>
<evidence type="ECO:0000256" key="5">
    <source>
        <dbReference type="ARBA" id="ARBA00022741"/>
    </source>
</evidence>
<evidence type="ECO:0000256" key="13">
    <source>
        <dbReference type="SAM" id="MobiDB-lite"/>
    </source>
</evidence>
<keyword evidence="14" id="KW-0472">Membrane</keyword>
<dbReference type="Gene3D" id="3.30.200.20">
    <property type="entry name" value="Phosphorylase Kinase, domain 1"/>
    <property type="match status" value="1"/>
</dbReference>
<dbReference type="Pfam" id="PF00069">
    <property type="entry name" value="Pkinase"/>
    <property type="match status" value="1"/>
</dbReference>
<feature type="transmembrane region" description="Helical" evidence="14">
    <location>
        <begin position="41"/>
        <end position="62"/>
    </location>
</feature>
<accession>A0AAW1B6U5</accession>
<dbReference type="InterPro" id="IPR017441">
    <property type="entry name" value="Protein_kinase_ATP_BS"/>
</dbReference>
<dbReference type="EC" id="2.7.11.1" evidence="2"/>
<dbReference type="InterPro" id="IPR051234">
    <property type="entry name" value="TAO_STE20_kinase"/>
</dbReference>
<dbReference type="InterPro" id="IPR008271">
    <property type="entry name" value="Ser/Thr_kinase_AS"/>
</dbReference>
<comment type="similarity">
    <text evidence="1">Belongs to the protein kinase superfamily. STE Ser/Thr protein kinase family. STE20 subfamily.</text>
</comment>
<evidence type="ECO:0000256" key="1">
    <source>
        <dbReference type="ARBA" id="ARBA00008874"/>
    </source>
</evidence>
<keyword evidence="14" id="KW-0812">Transmembrane</keyword>
<comment type="caution">
    <text evidence="16">The sequence shown here is derived from an EMBL/GenBank/DDBJ whole genome shotgun (WGS) entry which is preliminary data.</text>
</comment>
<feature type="domain" description="Protein kinase" evidence="15">
    <location>
        <begin position="423"/>
        <end position="676"/>
    </location>
</feature>
<evidence type="ECO:0000256" key="10">
    <source>
        <dbReference type="ARBA" id="ARBA00048679"/>
    </source>
</evidence>
<keyword evidence="5 11" id="KW-0547">Nucleotide-binding</keyword>
<evidence type="ECO:0000256" key="11">
    <source>
        <dbReference type="PROSITE-ProRule" id="PRU10141"/>
    </source>
</evidence>
<dbReference type="PROSITE" id="PS00107">
    <property type="entry name" value="PROTEIN_KINASE_ATP"/>
    <property type="match status" value="1"/>
</dbReference>
<proteinExistence type="inferred from homology"/>
<keyword evidence="8 12" id="KW-0175">Coiled coil</keyword>
<keyword evidence="17" id="KW-1185">Reference proteome</keyword>
<keyword evidence="6 16" id="KW-0418">Kinase</keyword>
<dbReference type="SMART" id="SM00220">
    <property type="entry name" value="S_TKc"/>
    <property type="match status" value="1"/>
</dbReference>
<keyword evidence="7 11" id="KW-0067">ATP-binding</keyword>
<dbReference type="PANTHER" id="PTHR47167">
    <property type="entry name" value="SERINE/THREONINE-PROTEIN KINASE TAO1-LIKE PROTEIN"/>
    <property type="match status" value="1"/>
</dbReference>
<reference evidence="16 17" key="1">
    <citation type="journal article" date="2024" name="Proc. Natl. Acad. Sci. U.S.A.">
        <title>The genetic regulatory architecture and epigenomic basis for age-related changes in rattlesnake venom.</title>
        <authorList>
            <person name="Hogan M.P."/>
            <person name="Holding M.L."/>
            <person name="Nystrom G.S."/>
            <person name="Colston T.J."/>
            <person name="Bartlett D.A."/>
            <person name="Mason A.J."/>
            <person name="Ellsworth S.A."/>
            <person name="Rautsaw R.M."/>
            <person name="Lawrence K.C."/>
            <person name="Strickland J.L."/>
            <person name="He B."/>
            <person name="Fraser P."/>
            <person name="Margres M.J."/>
            <person name="Gilbert D.M."/>
            <person name="Gibbs H.L."/>
            <person name="Parkinson C.L."/>
            <person name="Rokyta D.R."/>
        </authorList>
    </citation>
    <scope>NUCLEOTIDE SEQUENCE [LARGE SCALE GENOMIC DNA]</scope>
    <source>
        <strain evidence="16">DRR0105</strain>
    </source>
</reference>
<evidence type="ECO:0000256" key="12">
    <source>
        <dbReference type="SAM" id="Coils"/>
    </source>
</evidence>
<evidence type="ECO:0000256" key="8">
    <source>
        <dbReference type="ARBA" id="ARBA00023054"/>
    </source>
</evidence>
<evidence type="ECO:0000313" key="16">
    <source>
        <dbReference type="EMBL" id="KAK9397582.1"/>
    </source>
</evidence>
<dbReference type="Proteomes" id="UP001474421">
    <property type="component" value="Unassembled WGS sequence"/>
</dbReference>
<evidence type="ECO:0000256" key="7">
    <source>
        <dbReference type="ARBA" id="ARBA00022840"/>
    </source>
</evidence>
<dbReference type="PROSITE" id="PS50011">
    <property type="entry name" value="PROTEIN_KINASE_DOM"/>
    <property type="match status" value="1"/>
</dbReference>
<dbReference type="SUPFAM" id="SSF56112">
    <property type="entry name" value="Protein kinase-like (PK-like)"/>
    <property type="match status" value="1"/>
</dbReference>
<evidence type="ECO:0000256" key="6">
    <source>
        <dbReference type="ARBA" id="ARBA00022777"/>
    </source>
</evidence>
<feature type="region of interest" description="Disordered" evidence="13">
    <location>
        <begin position="742"/>
        <end position="771"/>
    </location>
</feature>
<dbReference type="PANTHER" id="PTHR47167:SF6">
    <property type="entry name" value="SERINE_THREONINE-PROTEIN KINASE TAO2"/>
    <property type="match status" value="1"/>
</dbReference>
<dbReference type="PROSITE" id="PS00108">
    <property type="entry name" value="PROTEIN_KINASE_ST"/>
    <property type="match status" value="1"/>
</dbReference>
<evidence type="ECO:0000256" key="4">
    <source>
        <dbReference type="ARBA" id="ARBA00022679"/>
    </source>
</evidence>
<dbReference type="InterPro" id="IPR039587">
    <property type="entry name" value="TMEM248/TMEM219_dom"/>
</dbReference>
<feature type="compositionally biased region" description="Low complexity" evidence="13">
    <location>
        <begin position="742"/>
        <end position="768"/>
    </location>
</feature>
<dbReference type="Pfam" id="PF14940">
    <property type="entry name" value="TMEM219"/>
    <property type="match status" value="1"/>
</dbReference>
<feature type="coiled-coil region" evidence="12">
    <location>
        <begin position="860"/>
        <end position="898"/>
    </location>
</feature>
<evidence type="ECO:0000256" key="2">
    <source>
        <dbReference type="ARBA" id="ARBA00012513"/>
    </source>
</evidence>
<evidence type="ECO:0000256" key="14">
    <source>
        <dbReference type="SAM" id="Phobius"/>
    </source>
</evidence>